<feature type="binding site" evidence="10">
    <location>
        <begin position="7"/>
        <end position="12"/>
    </location>
    <ligand>
        <name>substrate</name>
    </ligand>
</feature>
<accession>A0A2L2BS02</accession>
<dbReference type="Proteomes" id="UP000243077">
    <property type="component" value="Chromosome"/>
</dbReference>
<sequence>MQLVFASHNAHKRGEVQAIMADVWPSVDIVGPKGDPPEEDGDTFTENALIKARAGFIDSGQPTIADDSGICVDALGGAPGIHSARYSPSGEDTDNVSLLLENLNGVTDRRAYFVCVAALVDGDGEVTIERRWYGTIADAPHGGGGFGYDPVFIPDGQEHTAAEMTAEDKNRVSHRGQAFQALAGALVERYQGV</sequence>
<dbReference type="PANTHER" id="PTHR11067:SF9">
    <property type="entry name" value="INOSINE TRIPHOSPHATE PYROPHOSPHATASE"/>
    <property type="match status" value="1"/>
</dbReference>
<dbReference type="RefSeq" id="WP_104913926.1">
    <property type="nucleotide sequence ID" value="NZ_CP026923.1"/>
</dbReference>
<feature type="active site" description="Proton acceptor" evidence="10">
    <location>
        <position position="67"/>
    </location>
</feature>
<evidence type="ECO:0000256" key="7">
    <source>
        <dbReference type="ARBA" id="ARBA00023080"/>
    </source>
</evidence>
<dbReference type="GO" id="GO:0005829">
    <property type="term" value="C:cytosol"/>
    <property type="evidence" value="ECO:0007669"/>
    <property type="project" value="TreeGrafter"/>
</dbReference>
<dbReference type="InterPro" id="IPR002637">
    <property type="entry name" value="RdgB/HAM1"/>
</dbReference>
<reference evidence="12 13" key="1">
    <citation type="submission" date="2018-02" db="EMBL/GenBank/DDBJ databases">
        <title>Complete genome of the streamlined marine actinobacterium Pontimonas salivibrio CL-TW6 adapted to coastal planktonic lifestype.</title>
        <authorList>
            <person name="Cho B.C."/>
            <person name="Hardies S.C."/>
            <person name="Jang G.I."/>
            <person name="Hwang C.Y."/>
        </authorList>
    </citation>
    <scope>NUCLEOTIDE SEQUENCE [LARGE SCALE GENOMIC DNA]</scope>
    <source>
        <strain evidence="12 13">CL-TW6</strain>
    </source>
</reference>
<dbReference type="Pfam" id="PF01725">
    <property type="entry name" value="Ham1p_like"/>
    <property type="match status" value="1"/>
</dbReference>
<comment type="catalytic activity">
    <reaction evidence="8 10">
        <text>dITP + H2O = dIMP + diphosphate + H(+)</text>
        <dbReference type="Rhea" id="RHEA:28342"/>
        <dbReference type="ChEBI" id="CHEBI:15377"/>
        <dbReference type="ChEBI" id="CHEBI:15378"/>
        <dbReference type="ChEBI" id="CHEBI:33019"/>
        <dbReference type="ChEBI" id="CHEBI:61194"/>
        <dbReference type="ChEBI" id="CHEBI:61382"/>
        <dbReference type="EC" id="3.6.1.66"/>
    </reaction>
</comment>
<evidence type="ECO:0000256" key="5">
    <source>
        <dbReference type="ARBA" id="ARBA00022801"/>
    </source>
</evidence>
<dbReference type="Gene3D" id="3.90.950.10">
    <property type="match status" value="1"/>
</dbReference>
<feature type="binding site" evidence="10">
    <location>
        <position position="67"/>
    </location>
    <ligand>
        <name>Mg(2+)</name>
        <dbReference type="ChEBI" id="CHEBI:18420"/>
    </ligand>
</feature>
<dbReference type="GO" id="GO:0000166">
    <property type="term" value="F:nucleotide binding"/>
    <property type="evidence" value="ECO:0007669"/>
    <property type="project" value="UniProtKB-KW"/>
</dbReference>
<dbReference type="FunFam" id="3.90.950.10:FF:000001">
    <property type="entry name" value="dITP/XTP pyrophosphatase"/>
    <property type="match status" value="1"/>
</dbReference>
<comment type="function">
    <text evidence="10">Pyrophosphatase that catalyzes the hydrolysis of nucleoside triphosphates to their monophosphate derivatives, with a high preference for the non-canonical purine nucleotides XTP (xanthosine triphosphate), dITP (deoxyinosine triphosphate) and ITP. Seems to function as a house-cleaning enzyme that removes non-canonical purine nucleotides from the nucleotide pool, thus preventing their incorporation into DNA/RNA and avoiding chromosomal lesions.</text>
</comment>
<dbReference type="AlphaFoldDB" id="A0A2L2BS02"/>
<dbReference type="PANTHER" id="PTHR11067">
    <property type="entry name" value="INOSINE TRIPHOSPHATE PYROPHOSPHATASE/HAM1 PROTEIN"/>
    <property type="match status" value="1"/>
</dbReference>
<evidence type="ECO:0000256" key="6">
    <source>
        <dbReference type="ARBA" id="ARBA00022842"/>
    </source>
</evidence>
<keyword evidence="4 10" id="KW-0547">Nucleotide-binding</keyword>
<organism evidence="12 13">
    <name type="scientific">Pontimonas salivibrio</name>
    <dbReference type="NCBI Taxonomy" id="1159327"/>
    <lineage>
        <taxon>Bacteria</taxon>
        <taxon>Bacillati</taxon>
        <taxon>Actinomycetota</taxon>
        <taxon>Actinomycetes</taxon>
        <taxon>Micrococcales</taxon>
        <taxon>Microbacteriaceae</taxon>
        <taxon>Pontimonas</taxon>
    </lineage>
</organism>
<evidence type="ECO:0000256" key="10">
    <source>
        <dbReference type="HAMAP-Rule" id="MF_01405"/>
    </source>
</evidence>
<dbReference type="EMBL" id="CP026923">
    <property type="protein sequence ID" value="AVG24453.1"/>
    <property type="molecule type" value="Genomic_DNA"/>
</dbReference>
<evidence type="ECO:0000313" key="13">
    <source>
        <dbReference type="Proteomes" id="UP000243077"/>
    </source>
</evidence>
<feature type="binding site" evidence="10">
    <location>
        <begin position="174"/>
        <end position="175"/>
    </location>
    <ligand>
        <name>substrate</name>
    </ligand>
</feature>
<comment type="cofactor">
    <cofactor evidence="10">
        <name>Mg(2+)</name>
        <dbReference type="ChEBI" id="CHEBI:18420"/>
    </cofactor>
    <text evidence="10">Binds 1 Mg(2+) ion per subunit.</text>
</comment>
<comment type="subunit">
    <text evidence="2 10">Homodimer.</text>
</comment>
<evidence type="ECO:0000256" key="4">
    <source>
        <dbReference type="ARBA" id="ARBA00022741"/>
    </source>
</evidence>
<dbReference type="SUPFAM" id="SSF52972">
    <property type="entry name" value="ITPase-like"/>
    <property type="match status" value="1"/>
</dbReference>
<dbReference type="InterPro" id="IPR029001">
    <property type="entry name" value="ITPase-like_fam"/>
</dbReference>
<dbReference type="CDD" id="cd00515">
    <property type="entry name" value="HAM1"/>
    <property type="match status" value="1"/>
</dbReference>
<name>A0A2L2BS02_9MICO</name>
<evidence type="ECO:0000256" key="11">
    <source>
        <dbReference type="RuleBase" id="RU003781"/>
    </source>
</evidence>
<evidence type="ECO:0000256" key="3">
    <source>
        <dbReference type="ARBA" id="ARBA00022723"/>
    </source>
</evidence>
<keyword evidence="7 10" id="KW-0546">Nucleotide metabolism</keyword>
<evidence type="ECO:0000256" key="8">
    <source>
        <dbReference type="ARBA" id="ARBA00051875"/>
    </source>
</evidence>
<evidence type="ECO:0000256" key="9">
    <source>
        <dbReference type="ARBA" id="ARBA00052017"/>
    </source>
</evidence>
<dbReference type="NCBIfam" id="TIGR00042">
    <property type="entry name" value="RdgB/HAM1 family non-canonical purine NTP pyrophosphatase"/>
    <property type="match status" value="1"/>
</dbReference>
<dbReference type="GO" id="GO:0035870">
    <property type="term" value="F:dITP diphosphatase activity"/>
    <property type="evidence" value="ECO:0007669"/>
    <property type="project" value="UniProtKB-UniRule"/>
</dbReference>
<proteinExistence type="inferred from homology"/>
<dbReference type="EC" id="3.6.1.66" evidence="10"/>
<dbReference type="GO" id="GO:0017111">
    <property type="term" value="F:ribonucleoside triphosphate phosphatase activity"/>
    <property type="evidence" value="ECO:0007669"/>
    <property type="project" value="InterPro"/>
</dbReference>
<evidence type="ECO:0000313" key="12">
    <source>
        <dbReference type="EMBL" id="AVG24453.1"/>
    </source>
</evidence>
<keyword evidence="6 10" id="KW-0460">Magnesium</keyword>
<comment type="catalytic activity">
    <reaction evidence="9 10">
        <text>XTP + H2O = XMP + diphosphate + H(+)</text>
        <dbReference type="Rhea" id="RHEA:28610"/>
        <dbReference type="ChEBI" id="CHEBI:15377"/>
        <dbReference type="ChEBI" id="CHEBI:15378"/>
        <dbReference type="ChEBI" id="CHEBI:33019"/>
        <dbReference type="ChEBI" id="CHEBI:57464"/>
        <dbReference type="ChEBI" id="CHEBI:61314"/>
        <dbReference type="EC" id="3.6.1.66"/>
    </reaction>
</comment>
<gene>
    <name evidence="12" type="ORF">C3B54_111515</name>
</gene>
<feature type="binding site" evidence="10">
    <location>
        <position position="169"/>
    </location>
    <ligand>
        <name>substrate</name>
    </ligand>
</feature>
<keyword evidence="3 10" id="KW-0479">Metal-binding</keyword>
<dbReference type="HAMAP" id="MF_01405">
    <property type="entry name" value="Non_canon_purine_NTPase"/>
    <property type="match status" value="1"/>
</dbReference>
<evidence type="ECO:0000256" key="2">
    <source>
        <dbReference type="ARBA" id="ARBA00011738"/>
    </source>
</evidence>
<keyword evidence="5 10" id="KW-0378">Hydrolase</keyword>
<dbReference type="GO" id="GO:0009117">
    <property type="term" value="P:nucleotide metabolic process"/>
    <property type="evidence" value="ECO:0007669"/>
    <property type="project" value="UniProtKB-KW"/>
</dbReference>
<evidence type="ECO:0000256" key="1">
    <source>
        <dbReference type="ARBA" id="ARBA00008023"/>
    </source>
</evidence>
<dbReference type="OrthoDB" id="9807456at2"/>
<protein>
    <recommendedName>
        <fullName evidence="10">dITP/XTP pyrophosphatase</fullName>
        <ecNumber evidence="10">3.6.1.66</ecNumber>
    </recommendedName>
    <alternativeName>
        <fullName evidence="10">Non-canonical purine NTP pyrophosphatase</fullName>
    </alternativeName>
    <alternativeName>
        <fullName evidence="10">Non-standard purine NTP pyrophosphatase</fullName>
    </alternativeName>
    <alternativeName>
        <fullName evidence="10">Nucleoside-triphosphate diphosphatase</fullName>
    </alternativeName>
    <alternativeName>
        <fullName evidence="10">Nucleoside-triphosphate pyrophosphatase</fullName>
        <shortName evidence="10">NTPase</shortName>
    </alternativeName>
</protein>
<keyword evidence="13" id="KW-1185">Reference proteome</keyword>
<feature type="binding site" evidence="10">
    <location>
        <position position="38"/>
    </location>
    <ligand>
        <name>Mg(2+)</name>
        <dbReference type="ChEBI" id="CHEBI:18420"/>
    </ligand>
</feature>
<dbReference type="GO" id="GO:0036222">
    <property type="term" value="F:XTP diphosphatase activity"/>
    <property type="evidence" value="ECO:0007669"/>
    <property type="project" value="UniProtKB-UniRule"/>
</dbReference>
<dbReference type="GO" id="GO:0036220">
    <property type="term" value="F:ITP diphosphatase activity"/>
    <property type="evidence" value="ECO:0007669"/>
    <property type="project" value="UniProtKB-UniRule"/>
</dbReference>
<feature type="binding site" evidence="10">
    <location>
        <begin position="146"/>
        <end position="149"/>
    </location>
    <ligand>
        <name>substrate</name>
    </ligand>
</feature>
<dbReference type="GO" id="GO:0009146">
    <property type="term" value="P:purine nucleoside triphosphate catabolic process"/>
    <property type="evidence" value="ECO:0007669"/>
    <property type="project" value="UniProtKB-UniRule"/>
</dbReference>
<comment type="catalytic activity">
    <reaction evidence="10">
        <text>ITP + H2O = IMP + diphosphate + H(+)</text>
        <dbReference type="Rhea" id="RHEA:29399"/>
        <dbReference type="ChEBI" id="CHEBI:15377"/>
        <dbReference type="ChEBI" id="CHEBI:15378"/>
        <dbReference type="ChEBI" id="CHEBI:33019"/>
        <dbReference type="ChEBI" id="CHEBI:58053"/>
        <dbReference type="ChEBI" id="CHEBI:61402"/>
        <dbReference type="EC" id="3.6.1.66"/>
    </reaction>
</comment>
<dbReference type="GO" id="GO:0046872">
    <property type="term" value="F:metal ion binding"/>
    <property type="evidence" value="ECO:0007669"/>
    <property type="project" value="UniProtKB-KW"/>
</dbReference>
<feature type="binding site" evidence="10">
    <location>
        <position position="68"/>
    </location>
    <ligand>
        <name>substrate</name>
    </ligand>
</feature>
<comment type="similarity">
    <text evidence="1 10 11">Belongs to the HAM1 NTPase family.</text>
</comment>
<dbReference type="InterPro" id="IPR020922">
    <property type="entry name" value="dITP/XTP_pyrophosphatase"/>
</dbReference>
<dbReference type="KEGG" id="psai:C3B54_111515"/>